<feature type="chain" id="PRO_5020614812" evidence="1">
    <location>
        <begin position="23"/>
        <end position="145"/>
    </location>
</feature>
<dbReference type="Proteomes" id="UP000309389">
    <property type="component" value="Unassembled WGS sequence"/>
</dbReference>
<feature type="signal peptide" evidence="1">
    <location>
        <begin position="1"/>
        <end position="22"/>
    </location>
</feature>
<comment type="caution">
    <text evidence="2">The sequence shown here is derived from an EMBL/GenBank/DDBJ whole genome shotgun (WGS) entry which is preliminary data.</text>
</comment>
<dbReference type="AlphaFoldDB" id="A0A4T3F7Q3"/>
<accession>A0A4T3F7Q3</accession>
<reference evidence="2 3" key="1">
    <citation type="submission" date="2019-04" db="EMBL/GenBank/DDBJ databases">
        <title>Altererythrobacter aquimixticola sp. nov., isolated from sediment of junction between the ocean and a freshwater spring.</title>
        <authorList>
            <person name="Yoon J.-H."/>
        </authorList>
    </citation>
    <scope>NUCLEOTIDE SEQUENCE [LARGE SCALE GENOMIC DNA]</scope>
    <source>
        <strain evidence="2 3">SSKS-13</strain>
    </source>
</reference>
<sequence length="145" mass="14606">MNKALFAALAFGGALAATPAAAQETPVLGAWNTEAVTDFGTFAAVLTVAEAEDGYTVTMVDQAPAGGAGAAPPPPMESTISDVVVDGNSFSFKRSMTTPQGPMDLSYTGSVEGDALTAQVASDFGNIPVTGTRAEAEAEEAEEAE</sequence>
<proteinExistence type="predicted"/>
<keyword evidence="3" id="KW-1185">Reference proteome</keyword>
<evidence type="ECO:0000313" key="3">
    <source>
        <dbReference type="Proteomes" id="UP000309389"/>
    </source>
</evidence>
<dbReference type="EMBL" id="SSHH01000001">
    <property type="protein sequence ID" value="TIX51020.1"/>
    <property type="molecule type" value="Genomic_DNA"/>
</dbReference>
<protein>
    <submittedName>
        <fullName evidence="2">Uncharacterized protein</fullName>
    </submittedName>
</protein>
<dbReference type="RefSeq" id="WP_136691541.1">
    <property type="nucleotide sequence ID" value="NZ_SSHH01000001.1"/>
</dbReference>
<gene>
    <name evidence="2" type="ORF">E5222_00595</name>
</gene>
<dbReference type="OrthoDB" id="7428907at2"/>
<evidence type="ECO:0000313" key="2">
    <source>
        <dbReference type="EMBL" id="TIX51020.1"/>
    </source>
</evidence>
<keyword evidence="1" id="KW-0732">Signal</keyword>
<organism evidence="2 3">
    <name type="scientific">Alteraurantiacibacter aquimixticola</name>
    <dbReference type="NCBI Taxonomy" id="2489173"/>
    <lineage>
        <taxon>Bacteria</taxon>
        <taxon>Pseudomonadati</taxon>
        <taxon>Pseudomonadota</taxon>
        <taxon>Alphaproteobacteria</taxon>
        <taxon>Sphingomonadales</taxon>
        <taxon>Erythrobacteraceae</taxon>
        <taxon>Alteraurantiacibacter</taxon>
    </lineage>
</organism>
<evidence type="ECO:0000256" key="1">
    <source>
        <dbReference type="SAM" id="SignalP"/>
    </source>
</evidence>
<name>A0A4T3F7Q3_9SPHN</name>